<feature type="compositionally biased region" description="Polar residues" evidence="1">
    <location>
        <begin position="243"/>
        <end position="254"/>
    </location>
</feature>
<evidence type="ECO:0000313" key="2">
    <source>
        <dbReference type="EMBL" id="KAF0307085.1"/>
    </source>
</evidence>
<keyword evidence="2" id="KW-0675">Receptor</keyword>
<keyword evidence="3" id="KW-1185">Reference proteome</keyword>
<feature type="region of interest" description="Disordered" evidence="1">
    <location>
        <begin position="124"/>
        <end position="254"/>
    </location>
</feature>
<dbReference type="InterPro" id="IPR050348">
    <property type="entry name" value="Protein-Tyr_Phosphatase"/>
</dbReference>
<dbReference type="InterPro" id="IPR029021">
    <property type="entry name" value="Prot-tyrosine_phosphatase-like"/>
</dbReference>
<dbReference type="PANTHER" id="PTHR19134">
    <property type="entry name" value="RECEPTOR-TYPE TYROSINE-PROTEIN PHOSPHATASE"/>
    <property type="match status" value="1"/>
</dbReference>
<evidence type="ECO:0000256" key="1">
    <source>
        <dbReference type="SAM" id="MobiDB-lite"/>
    </source>
</evidence>
<dbReference type="PANTHER" id="PTHR19134:SF561">
    <property type="entry name" value="PROTEIN TYROSINE PHOSPHATASE 36E, ISOFORM A"/>
    <property type="match status" value="1"/>
</dbReference>
<name>A0A6A4WJR4_AMPAM</name>
<gene>
    <name evidence="2" type="primary">PTPRU_1</name>
    <name evidence="2" type="ORF">FJT64_021518</name>
</gene>
<dbReference type="Proteomes" id="UP000440578">
    <property type="component" value="Unassembled WGS sequence"/>
</dbReference>
<dbReference type="SUPFAM" id="SSF52799">
    <property type="entry name" value="(Phosphotyrosine protein) phosphatases II"/>
    <property type="match status" value="2"/>
</dbReference>
<feature type="compositionally biased region" description="Basic and acidic residues" evidence="1">
    <location>
        <begin position="160"/>
        <end position="178"/>
    </location>
</feature>
<dbReference type="OrthoDB" id="6144703at2759"/>
<reference evidence="2 3" key="1">
    <citation type="submission" date="2019-07" db="EMBL/GenBank/DDBJ databases">
        <title>Draft genome assembly of a fouling barnacle, Amphibalanus amphitrite (Darwin, 1854): The first reference genome for Thecostraca.</title>
        <authorList>
            <person name="Kim W."/>
        </authorList>
    </citation>
    <scope>NUCLEOTIDE SEQUENCE [LARGE SCALE GENOMIC DNA]</scope>
    <source>
        <strain evidence="2">SNU_AA5</strain>
        <tissue evidence="2">Soma without cirri and trophi</tissue>
    </source>
</reference>
<feature type="compositionally biased region" description="Basic and acidic residues" evidence="1">
    <location>
        <begin position="124"/>
        <end position="151"/>
    </location>
</feature>
<sequence>MRQSRRGLIETIDQYKFVYDTLEEFVTCGYSSFPVSELSQRLKEKAVKGPDKLNDYQREFNQICRQVPKFTIGDCAGGHRADNRHKNRDVMIVPPDNFRPYLTSFQGTSATDYINAVFVDNKKKEEHKNEKKEEHKNKKKEEHKNKKEEGHKKKKKKEHMIKEERVFKKEHKNQEEHVYKKKEHKIQEHVYKKKEHKIQEHVYKKKEHKIQEHVYKKKEHTNKEEKHKIKKVNEGEQAGMSLELSSTGTPHRLS</sequence>
<comment type="caution">
    <text evidence="2">The sequence shown here is derived from an EMBL/GenBank/DDBJ whole genome shotgun (WGS) entry which is preliminary data.</text>
</comment>
<proteinExistence type="predicted"/>
<accession>A0A6A4WJR4</accession>
<protein>
    <submittedName>
        <fullName evidence="2">Receptor-type tyrosine-protein phosphatase U</fullName>
    </submittedName>
</protein>
<dbReference type="GO" id="GO:0004725">
    <property type="term" value="F:protein tyrosine phosphatase activity"/>
    <property type="evidence" value="ECO:0007669"/>
    <property type="project" value="TreeGrafter"/>
</dbReference>
<dbReference type="Gene3D" id="3.90.190.10">
    <property type="entry name" value="Protein tyrosine phosphatase superfamily"/>
    <property type="match status" value="1"/>
</dbReference>
<feature type="compositionally biased region" description="Basic and acidic residues" evidence="1">
    <location>
        <begin position="221"/>
        <end position="234"/>
    </location>
</feature>
<organism evidence="2 3">
    <name type="scientific">Amphibalanus amphitrite</name>
    <name type="common">Striped barnacle</name>
    <name type="synonym">Balanus amphitrite</name>
    <dbReference type="NCBI Taxonomy" id="1232801"/>
    <lineage>
        <taxon>Eukaryota</taxon>
        <taxon>Metazoa</taxon>
        <taxon>Ecdysozoa</taxon>
        <taxon>Arthropoda</taxon>
        <taxon>Crustacea</taxon>
        <taxon>Multicrustacea</taxon>
        <taxon>Cirripedia</taxon>
        <taxon>Thoracica</taxon>
        <taxon>Thoracicalcarea</taxon>
        <taxon>Balanomorpha</taxon>
        <taxon>Balanoidea</taxon>
        <taxon>Balanidae</taxon>
        <taxon>Amphibalaninae</taxon>
        <taxon>Amphibalanus</taxon>
    </lineage>
</organism>
<evidence type="ECO:0000313" key="3">
    <source>
        <dbReference type="Proteomes" id="UP000440578"/>
    </source>
</evidence>
<dbReference type="AlphaFoldDB" id="A0A6A4WJR4"/>
<dbReference type="EMBL" id="VIIS01000605">
    <property type="protein sequence ID" value="KAF0307085.1"/>
    <property type="molecule type" value="Genomic_DNA"/>
</dbReference>